<dbReference type="NCBIfam" id="TIGR01484">
    <property type="entry name" value="HAD-SF-IIB"/>
    <property type="match status" value="1"/>
</dbReference>
<dbReference type="Gene3D" id="3.30.1240.10">
    <property type="match status" value="1"/>
</dbReference>
<dbReference type="Gene3D" id="3.40.50.1000">
    <property type="entry name" value="HAD superfamily/HAD-like"/>
    <property type="match status" value="1"/>
</dbReference>
<dbReference type="SFLD" id="SFLDG01140">
    <property type="entry name" value="C2.B:_Phosphomannomutase_and_P"/>
    <property type="match status" value="1"/>
</dbReference>
<dbReference type="GO" id="GO:0000287">
    <property type="term" value="F:magnesium ion binding"/>
    <property type="evidence" value="ECO:0007669"/>
    <property type="project" value="TreeGrafter"/>
</dbReference>
<proteinExistence type="predicted"/>
<name>A0A0K2H1N0_9CORY</name>
<dbReference type="EMBL" id="CP006841">
    <property type="protein sequence ID" value="ALA67838.1"/>
    <property type="molecule type" value="Genomic_DNA"/>
</dbReference>
<keyword evidence="2" id="KW-1185">Reference proteome</keyword>
<gene>
    <name evidence="1" type="ORF">CLAC_09055</name>
</gene>
<dbReference type="RefSeq" id="WP_053412612.1">
    <property type="nucleotide sequence ID" value="NZ_CP006841.1"/>
</dbReference>
<dbReference type="Pfam" id="PF08282">
    <property type="entry name" value="Hydrolase_3"/>
    <property type="match status" value="1"/>
</dbReference>
<dbReference type="SFLD" id="SFLDS00003">
    <property type="entry name" value="Haloacid_Dehalogenase"/>
    <property type="match status" value="1"/>
</dbReference>
<dbReference type="KEGG" id="clw:CLAC_09055"/>
<reference evidence="1 2" key="1">
    <citation type="submission" date="2013-10" db="EMBL/GenBank/DDBJ databases">
        <title>Complete genome sequence of Corynebacterium lactis DSM 45799(T), isolated from raw cow milk.</title>
        <authorList>
            <person name="Ruckert C."/>
            <person name="Albersmeier A."/>
            <person name="Lipski A."/>
            <person name="Kalinowski J."/>
        </authorList>
    </citation>
    <scope>NUCLEOTIDE SEQUENCE [LARGE SCALE GENOMIC DNA]</scope>
    <source>
        <strain evidence="1 2">RW2-5</strain>
    </source>
</reference>
<evidence type="ECO:0000313" key="2">
    <source>
        <dbReference type="Proteomes" id="UP000058446"/>
    </source>
</evidence>
<dbReference type="CDD" id="cd07518">
    <property type="entry name" value="HAD_YbiV-Like"/>
    <property type="match status" value="1"/>
</dbReference>
<dbReference type="PANTHER" id="PTHR10000">
    <property type="entry name" value="PHOSPHOSERINE PHOSPHATASE"/>
    <property type="match status" value="1"/>
</dbReference>
<organism evidence="1 2">
    <name type="scientific">Corynebacterium lactis RW2-5</name>
    <dbReference type="NCBI Taxonomy" id="1408189"/>
    <lineage>
        <taxon>Bacteria</taxon>
        <taxon>Bacillati</taxon>
        <taxon>Actinomycetota</taxon>
        <taxon>Actinomycetes</taxon>
        <taxon>Mycobacteriales</taxon>
        <taxon>Corynebacteriaceae</taxon>
        <taxon>Corynebacterium</taxon>
    </lineage>
</organism>
<accession>A0A0K2H1N0</accession>
<dbReference type="STRING" id="1408189.CLAC_09055"/>
<dbReference type="PANTHER" id="PTHR10000:SF53">
    <property type="entry name" value="5-AMINO-6-(5-PHOSPHO-D-RIBITYLAMINO)URACIL PHOSPHATASE YBJI-RELATED"/>
    <property type="match status" value="1"/>
</dbReference>
<dbReference type="InterPro" id="IPR036412">
    <property type="entry name" value="HAD-like_sf"/>
</dbReference>
<dbReference type="PROSITE" id="PS01228">
    <property type="entry name" value="COF_1"/>
    <property type="match status" value="1"/>
</dbReference>
<protein>
    <submittedName>
        <fullName evidence="1">HAD family hydrolase</fullName>
    </submittedName>
</protein>
<evidence type="ECO:0000313" key="1">
    <source>
        <dbReference type="EMBL" id="ALA67838.1"/>
    </source>
</evidence>
<dbReference type="Proteomes" id="UP000058446">
    <property type="component" value="Chromosome"/>
</dbReference>
<sequence length="300" mass="33139">MLENASPSSNSTPQSQNPYRLVVTDMDGTLLNEDKEVPDSFWPVVNQLLERGIHFAPASGRQYATLAHQFSPIANHIPIIAENGNYVACSGETVSVTSIDHGVVKQLVHEIRRFNESQVEQERTPLSVIICGATSAYVEFFPPHFGIAESVQRSQFEEASKYYLKLQKVNDVIDAAAEDDIVKVAIFDPYDVEDETAPRLRAVSDELRAVVSGAHWLDLIDSSTNKGTALGELQKALGVAKEETLCFVDYLNDLELIDYSGRSFAMENGHPEIKRRATDIAPTNAEEGVIVTLKALFDLD</sequence>
<dbReference type="InterPro" id="IPR023214">
    <property type="entry name" value="HAD_sf"/>
</dbReference>
<dbReference type="InterPro" id="IPR006379">
    <property type="entry name" value="HAD-SF_hydro_IIB"/>
</dbReference>
<dbReference type="GO" id="GO:0005829">
    <property type="term" value="C:cytosol"/>
    <property type="evidence" value="ECO:0007669"/>
    <property type="project" value="TreeGrafter"/>
</dbReference>
<dbReference type="PATRIC" id="fig|1408189.4.peg.1810"/>
<dbReference type="AlphaFoldDB" id="A0A0K2H1N0"/>
<dbReference type="GO" id="GO:0016791">
    <property type="term" value="F:phosphatase activity"/>
    <property type="evidence" value="ECO:0007669"/>
    <property type="project" value="TreeGrafter"/>
</dbReference>
<keyword evidence="1" id="KW-0378">Hydrolase</keyword>
<dbReference type="OrthoDB" id="3180855at2"/>
<dbReference type="SUPFAM" id="SSF56784">
    <property type="entry name" value="HAD-like"/>
    <property type="match status" value="1"/>
</dbReference>